<evidence type="ECO:0000256" key="1">
    <source>
        <dbReference type="SAM" id="MobiDB-lite"/>
    </source>
</evidence>
<proteinExistence type="predicted"/>
<name>A0A7S1I5D2_9EUGL</name>
<evidence type="ECO:0000313" key="2">
    <source>
        <dbReference type="EMBL" id="CAD9001608.1"/>
    </source>
</evidence>
<accession>A0A7S1I5D2</accession>
<gene>
    <name evidence="2" type="ORF">EGYM00392_LOCUS12689</name>
</gene>
<sequence length="105" mass="12024">MLWPIIHPVLDRTTCLHLNHPPSLQQKSEWTKKVKAVATKIGILAVLVMGSFSFPTHQSVIGNWNHWWKVVSSRISVFWLWSEPSSTRQLWSEPSSTRPAQALPN</sequence>
<organism evidence="2">
    <name type="scientific">Eutreptiella gymnastica</name>
    <dbReference type="NCBI Taxonomy" id="73025"/>
    <lineage>
        <taxon>Eukaryota</taxon>
        <taxon>Discoba</taxon>
        <taxon>Euglenozoa</taxon>
        <taxon>Euglenida</taxon>
        <taxon>Spirocuta</taxon>
        <taxon>Euglenophyceae</taxon>
        <taxon>Eutreptiales</taxon>
        <taxon>Eutreptiaceae</taxon>
        <taxon>Eutreptiella</taxon>
    </lineage>
</organism>
<dbReference type="EMBL" id="HBGA01034948">
    <property type="protein sequence ID" value="CAD9001608.1"/>
    <property type="molecule type" value="Transcribed_RNA"/>
</dbReference>
<feature type="region of interest" description="Disordered" evidence="1">
    <location>
        <begin position="86"/>
        <end position="105"/>
    </location>
</feature>
<reference evidence="2" key="1">
    <citation type="submission" date="2021-01" db="EMBL/GenBank/DDBJ databases">
        <authorList>
            <person name="Corre E."/>
            <person name="Pelletier E."/>
            <person name="Niang G."/>
            <person name="Scheremetjew M."/>
            <person name="Finn R."/>
            <person name="Kale V."/>
            <person name="Holt S."/>
            <person name="Cochrane G."/>
            <person name="Meng A."/>
            <person name="Brown T."/>
            <person name="Cohen L."/>
        </authorList>
    </citation>
    <scope>NUCLEOTIDE SEQUENCE</scope>
    <source>
        <strain evidence="2">NIES-381</strain>
    </source>
</reference>
<protein>
    <submittedName>
        <fullName evidence="2">Uncharacterized protein</fullName>
    </submittedName>
</protein>
<dbReference type="AlphaFoldDB" id="A0A7S1I5D2"/>